<gene>
    <name evidence="2" type="ORF">GGR25_003581</name>
</gene>
<dbReference type="InterPro" id="IPR025351">
    <property type="entry name" value="Pvc16_N"/>
</dbReference>
<protein>
    <recommendedName>
        <fullName evidence="1">Pvc16 N-terminal domain-containing protein</fullName>
    </recommendedName>
</protein>
<name>A0A840ATE5_9HYPH</name>
<evidence type="ECO:0000313" key="3">
    <source>
        <dbReference type="Proteomes" id="UP000553963"/>
    </source>
</evidence>
<proteinExistence type="predicted"/>
<dbReference type="Proteomes" id="UP000553963">
    <property type="component" value="Unassembled WGS sequence"/>
</dbReference>
<dbReference type="EMBL" id="JACIDS010000004">
    <property type="protein sequence ID" value="MBB3932523.1"/>
    <property type="molecule type" value="Genomic_DNA"/>
</dbReference>
<reference evidence="2 3" key="1">
    <citation type="submission" date="2020-08" db="EMBL/GenBank/DDBJ databases">
        <title>Genomic Encyclopedia of Type Strains, Phase IV (KMG-IV): sequencing the most valuable type-strain genomes for metagenomic binning, comparative biology and taxonomic classification.</title>
        <authorList>
            <person name="Goeker M."/>
        </authorList>
    </citation>
    <scope>NUCLEOTIDE SEQUENCE [LARGE SCALE GENOMIC DNA]</scope>
    <source>
        <strain evidence="2 3">DSM 25966</strain>
    </source>
</reference>
<keyword evidence="3" id="KW-1185">Reference proteome</keyword>
<dbReference type="Pfam" id="PF14065">
    <property type="entry name" value="Pvc16_N"/>
    <property type="match status" value="1"/>
</dbReference>
<sequence length="410" mass="42919">MGNTLSIAAVTASMQLMIQEVAGGATVKVGRPGNENDADAGPVVNVFLFQATPNAARRNAHNPTRSSNGQQVANSLVAFDLHYLISFIGRPDLYQPELLLGSVSRGFEHRSAISRRTIEKVKQDNAGLVDADLENEPEPVRIHPAAMSFEEMSKLWSVLFQTPYILSLAYTCSPVLIETSTPLSSGPPVTSVNNAVFVLGGPVVLGVEAATGATAPVLWGSTLVVRGHSLDRHGMKVRIGGRDADLGTARISADRIELQLVAATFGGEQLVAGPLVLETVLPAPAGAPSHLERISDRATFLLRPGIKLAASANAGSKLTVVVSPGVGRGQTPRLVLNGQSAAAAASVQITPDPFDSNFPVASLKFPLEGVPKGSYYAQLLVQGTASAPHVETDPTSPAFGHIVGPMLEVK</sequence>
<accession>A0A840ATE5</accession>
<comment type="caution">
    <text evidence="2">The sequence shown here is derived from an EMBL/GenBank/DDBJ whole genome shotgun (WGS) entry which is preliminary data.</text>
</comment>
<feature type="domain" description="Pvc16 N-terminal" evidence="1">
    <location>
        <begin position="10"/>
        <end position="190"/>
    </location>
</feature>
<organism evidence="2 3">
    <name type="scientific">Kaistia hirudinis</name>
    <dbReference type="NCBI Taxonomy" id="1293440"/>
    <lineage>
        <taxon>Bacteria</taxon>
        <taxon>Pseudomonadati</taxon>
        <taxon>Pseudomonadota</taxon>
        <taxon>Alphaproteobacteria</taxon>
        <taxon>Hyphomicrobiales</taxon>
        <taxon>Kaistiaceae</taxon>
        <taxon>Kaistia</taxon>
    </lineage>
</organism>
<dbReference type="AlphaFoldDB" id="A0A840ATE5"/>
<evidence type="ECO:0000259" key="1">
    <source>
        <dbReference type="Pfam" id="PF14065"/>
    </source>
</evidence>
<dbReference type="RefSeq" id="WP_183400141.1">
    <property type="nucleotide sequence ID" value="NZ_JACIDS010000004.1"/>
</dbReference>
<evidence type="ECO:0000313" key="2">
    <source>
        <dbReference type="EMBL" id="MBB3932523.1"/>
    </source>
</evidence>